<feature type="non-terminal residue" evidence="8">
    <location>
        <position position="474"/>
    </location>
</feature>
<dbReference type="GO" id="GO:0004822">
    <property type="term" value="F:isoleucine-tRNA ligase activity"/>
    <property type="evidence" value="ECO:0007669"/>
    <property type="project" value="UniProtKB-EC"/>
</dbReference>
<keyword evidence="2" id="KW-0436">Ligase</keyword>
<feature type="non-terminal residue" evidence="8">
    <location>
        <position position="1"/>
    </location>
</feature>
<dbReference type="AlphaFoldDB" id="A0A382H877"/>
<evidence type="ECO:0000256" key="2">
    <source>
        <dbReference type="ARBA" id="ARBA00022598"/>
    </source>
</evidence>
<reference evidence="8" key="1">
    <citation type="submission" date="2018-05" db="EMBL/GenBank/DDBJ databases">
        <authorList>
            <person name="Lanie J.A."/>
            <person name="Ng W.-L."/>
            <person name="Kazmierczak K.M."/>
            <person name="Andrzejewski T.M."/>
            <person name="Davidsen T.M."/>
            <person name="Wayne K.J."/>
            <person name="Tettelin H."/>
            <person name="Glass J.I."/>
            <person name="Rusch D."/>
            <person name="Podicherti R."/>
            <person name="Tsui H.-C.T."/>
            <person name="Winkler M.E."/>
        </authorList>
    </citation>
    <scope>NUCLEOTIDE SEQUENCE</scope>
</reference>
<evidence type="ECO:0000256" key="6">
    <source>
        <dbReference type="ARBA" id="ARBA00023146"/>
    </source>
</evidence>
<name>A0A382H877_9ZZZZ</name>
<evidence type="ECO:0000256" key="5">
    <source>
        <dbReference type="ARBA" id="ARBA00022917"/>
    </source>
</evidence>
<keyword evidence="4" id="KW-0067">ATP-binding</keyword>
<dbReference type="GO" id="GO:0005524">
    <property type="term" value="F:ATP binding"/>
    <property type="evidence" value="ECO:0007669"/>
    <property type="project" value="UniProtKB-KW"/>
</dbReference>
<evidence type="ECO:0000259" key="7">
    <source>
        <dbReference type="Pfam" id="PF00133"/>
    </source>
</evidence>
<dbReference type="GO" id="GO:0032543">
    <property type="term" value="P:mitochondrial translation"/>
    <property type="evidence" value="ECO:0007669"/>
    <property type="project" value="TreeGrafter"/>
</dbReference>
<dbReference type="Gene3D" id="1.10.10.830">
    <property type="entry name" value="Ile-tRNA synthetase CP2 domain-like"/>
    <property type="match status" value="1"/>
</dbReference>
<dbReference type="GO" id="GO:0005739">
    <property type="term" value="C:mitochondrion"/>
    <property type="evidence" value="ECO:0007669"/>
    <property type="project" value="TreeGrafter"/>
</dbReference>
<dbReference type="EC" id="6.1.1.5" evidence="1"/>
<dbReference type="PRINTS" id="PR00984">
    <property type="entry name" value="TRNASYNTHILE"/>
</dbReference>
<sequence>RGKHVPYVPGWDCHGLPIEFKVTQQMRKDGNTDATPATIRKACEEYALGFVDKQREQFKRLGVLGEWDNPYLTLHPKYEAEELRLFAGLVEKGFVYRGKKPVYWSIPCRTALAEAEVEYQDHVSQSVYVKFPIVGETDMHLLIWTTTPWTLPANLAVAYNSRFDYQLIRVGEEALLVSVPLLDTIVEKCGWAGDFEILRTVQSDQMAELEYHHPFCNRTGKLFAGDMFVDDSAGTGLVHIAPGHGQDDYNLGRANGLPIYSPVDDTGRLTRTADLPEEQQIADELVGKQILERKGKCEANEAVIEVLKAGNKLAFEERYEHSYPHCWRSKTPVIFRSMDQWFVNIDHDGFRDKALAAIDGVNWLPGWGRNRIKGAVQSRPDWCISRQRSWGVPIPAFYDAQGEPILDSRIVLKTADLVEEHGSNVWFERDVADLWAAVKPDDWDGAKPVAKSTDTLDVWIDSGSSSRAVLMQRS</sequence>
<dbReference type="InterPro" id="IPR014729">
    <property type="entry name" value="Rossmann-like_a/b/a_fold"/>
</dbReference>
<keyword evidence="6" id="KW-0030">Aminoacyl-tRNA synthetase</keyword>
<evidence type="ECO:0000256" key="3">
    <source>
        <dbReference type="ARBA" id="ARBA00022741"/>
    </source>
</evidence>
<dbReference type="InterPro" id="IPR050081">
    <property type="entry name" value="Ile-tRNA_ligase"/>
</dbReference>
<dbReference type="InterPro" id="IPR002301">
    <property type="entry name" value="Ile-tRNA-ligase"/>
</dbReference>
<evidence type="ECO:0000256" key="4">
    <source>
        <dbReference type="ARBA" id="ARBA00022840"/>
    </source>
</evidence>
<dbReference type="GO" id="GO:0006428">
    <property type="term" value="P:isoleucyl-tRNA aminoacylation"/>
    <property type="evidence" value="ECO:0007669"/>
    <property type="project" value="InterPro"/>
</dbReference>
<dbReference type="PANTHER" id="PTHR42765">
    <property type="entry name" value="SOLEUCYL-TRNA SYNTHETASE"/>
    <property type="match status" value="1"/>
</dbReference>
<dbReference type="Gene3D" id="3.40.50.620">
    <property type="entry name" value="HUPs"/>
    <property type="match status" value="1"/>
</dbReference>
<dbReference type="InterPro" id="IPR009008">
    <property type="entry name" value="Val/Leu/Ile-tRNA-synth_edit"/>
</dbReference>
<dbReference type="EMBL" id="UINC01059748">
    <property type="protein sequence ID" value="SVB83498.1"/>
    <property type="molecule type" value="Genomic_DNA"/>
</dbReference>
<dbReference type="Pfam" id="PF00133">
    <property type="entry name" value="tRNA-synt_1"/>
    <property type="match status" value="1"/>
</dbReference>
<organism evidence="8">
    <name type="scientific">marine metagenome</name>
    <dbReference type="NCBI Taxonomy" id="408172"/>
    <lineage>
        <taxon>unclassified sequences</taxon>
        <taxon>metagenomes</taxon>
        <taxon>ecological metagenomes</taxon>
    </lineage>
</organism>
<proteinExistence type="predicted"/>
<dbReference type="PANTHER" id="PTHR42765:SF1">
    <property type="entry name" value="ISOLEUCINE--TRNA LIGASE, MITOCHONDRIAL"/>
    <property type="match status" value="1"/>
</dbReference>
<dbReference type="GO" id="GO:0002161">
    <property type="term" value="F:aminoacyl-tRNA deacylase activity"/>
    <property type="evidence" value="ECO:0007669"/>
    <property type="project" value="InterPro"/>
</dbReference>
<gene>
    <name evidence="8" type="ORF">METZ01_LOCUS236352</name>
</gene>
<evidence type="ECO:0000313" key="8">
    <source>
        <dbReference type="EMBL" id="SVB83498.1"/>
    </source>
</evidence>
<dbReference type="Gene3D" id="3.90.740.10">
    <property type="entry name" value="Valyl/Leucyl/Isoleucyl-tRNA synthetase, editing domain"/>
    <property type="match status" value="1"/>
</dbReference>
<feature type="domain" description="Aminoacyl-tRNA synthetase class Ia" evidence="7">
    <location>
        <begin position="2"/>
        <end position="470"/>
    </location>
</feature>
<dbReference type="SUPFAM" id="SSF50677">
    <property type="entry name" value="ValRS/IleRS/LeuRS editing domain"/>
    <property type="match status" value="1"/>
</dbReference>
<dbReference type="InterPro" id="IPR002300">
    <property type="entry name" value="aa-tRNA-synth_Ia"/>
</dbReference>
<dbReference type="SUPFAM" id="SSF52374">
    <property type="entry name" value="Nucleotidylyl transferase"/>
    <property type="match status" value="1"/>
</dbReference>
<keyword evidence="3" id="KW-0547">Nucleotide-binding</keyword>
<protein>
    <recommendedName>
        <fullName evidence="1">isoleucine--tRNA ligase</fullName>
        <ecNumber evidence="1">6.1.1.5</ecNumber>
    </recommendedName>
</protein>
<accession>A0A382H877</accession>
<keyword evidence="5" id="KW-0648">Protein biosynthesis</keyword>
<evidence type="ECO:0000256" key="1">
    <source>
        <dbReference type="ARBA" id="ARBA00013165"/>
    </source>
</evidence>